<evidence type="ECO:0000256" key="1">
    <source>
        <dbReference type="ARBA" id="ARBA00009964"/>
    </source>
</evidence>
<dbReference type="KEGG" id="hbh:E4T21_13745"/>
<gene>
    <name evidence="3" type="ORF">E4T21_13745</name>
</gene>
<dbReference type="PANTHER" id="PTHR33609">
    <property type="entry name" value="LOW CALCIUM RESPONSE LOCUS PROTEIN S"/>
    <property type="match status" value="1"/>
</dbReference>
<dbReference type="EMBL" id="CP038437">
    <property type="protein sequence ID" value="QEM82491.1"/>
    <property type="molecule type" value="Genomic_DNA"/>
</dbReference>
<keyword evidence="4" id="KW-1185">Reference proteome</keyword>
<dbReference type="GO" id="GO:0004803">
    <property type="term" value="F:transposase activity"/>
    <property type="evidence" value="ECO:0007669"/>
    <property type="project" value="InterPro"/>
</dbReference>
<accession>A0A5C1NIA6</accession>
<evidence type="ECO:0000313" key="3">
    <source>
        <dbReference type="EMBL" id="QEM82491.1"/>
    </source>
</evidence>
<proteinExistence type="inferred from homology"/>
<dbReference type="GO" id="GO:0006313">
    <property type="term" value="P:DNA transposition"/>
    <property type="evidence" value="ECO:0007669"/>
    <property type="project" value="InterPro"/>
</dbReference>
<evidence type="ECO:0000256" key="2">
    <source>
        <dbReference type="SAM" id="Coils"/>
    </source>
</evidence>
<dbReference type="GO" id="GO:0003677">
    <property type="term" value="F:DNA binding"/>
    <property type="evidence" value="ECO:0007669"/>
    <property type="project" value="InterPro"/>
</dbReference>
<dbReference type="InterPro" id="IPR009057">
    <property type="entry name" value="Homeodomain-like_sf"/>
</dbReference>
<sequence>MRVSRFTENQILSIINAARSGKTVKHVCQESGISEATYYNWKRKFGRAESTDIKKIKDMEAEISQLRRVHEKLIHENQALKEIIEKKL</sequence>
<dbReference type="Proteomes" id="UP000324285">
    <property type="component" value="Chromosome"/>
</dbReference>
<comment type="similarity">
    <text evidence="1">Belongs to the transposase 8 family.</text>
</comment>
<dbReference type="Gene3D" id="1.10.10.60">
    <property type="entry name" value="Homeodomain-like"/>
    <property type="match status" value="1"/>
</dbReference>
<reference evidence="3" key="1">
    <citation type="submission" date="2021-02" db="EMBL/GenBank/DDBJ databases">
        <title>Strain Y2R2, a novel species of the genus Halomonas.</title>
        <authorList>
            <person name="Huang H."/>
        </authorList>
    </citation>
    <scope>NUCLEOTIDE SEQUENCE</scope>
    <source>
        <strain evidence="3">Y2R2</strain>
    </source>
</reference>
<evidence type="ECO:0000313" key="4">
    <source>
        <dbReference type="Proteomes" id="UP000324285"/>
    </source>
</evidence>
<dbReference type="InterPro" id="IPR002514">
    <property type="entry name" value="Transposase_8"/>
</dbReference>
<dbReference type="AlphaFoldDB" id="A0A5C1NIA6"/>
<dbReference type="RefSeq" id="WP_149285615.1">
    <property type="nucleotide sequence ID" value="NZ_CP038437.2"/>
</dbReference>
<dbReference type="PANTHER" id="PTHR33609:SF5">
    <property type="entry name" value="LOW CALCIUM RESPONSE LOCUS PROTEIN S"/>
    <property type="match status" value="1"/>
</dbReference>
<name>A0A5C1NIA6_9GAMM</name>
<dbReference type="SUPFAM" id="SSF46689">
    <property type="entry name" value="Homeodomain-like"/>
    <property type="match status" value="1"/>
</dbReference>
<dbReference type="Pfam" id="PF01527">
    <property type="entry name" value="HTH_Tnp_1"/>
    <property type="match status" value="1"/>
</dbReference>
<dbReference type="OrthoDB" id="9774685at2"/>
<feature type="coiled-coil region" evidence="2">
    <location>
        <begin position="56"/>
        <end position="83"/>
    </location>
</feature>
<dbReference type="InterPro" id="IPR052546">
    <property type="entry name" value="Transposase_8_domain"/>
</dbReference>
<protein>
    <submittedName>
        <fullName evidence="3">Transposase</fullName>
    </submittedName>
</protein>
<organism evidence="3 4">
    <name type="scientific">Halomonas binhaiensis</name>
    <dbReference type="NCBI Taxonomy" id="2562282"/>
    <lineage>
        <taxon>Bacteria</taxon>
        <taxon>Pseudomonadati</taxon>
        <taxon>Pseudomonadota</taxon>
        <taxon>Gammaproteobacteria</taxon>
        <taxon>Oceanospirillales</taxon>
        <taxon>Halomonadaceae</taxon>
        <taxon>Halomonas</taxon>
    </lineage>
</organism>
<keyword evidence="2" id="KW-0175">Coiled coil</keyword>